<evidence type="ECO:0000313" key="4">
    <source>
        <dbReference type="Proteomes" id="UP001385951"/>
    </source>
</evidence>
<name>A0AAW0GT10_9APHY</name>
<gene>
    <name evidence="3" type="ORF">QCA50_000419</name>
</gene>
<dbReference type="InterPro" id="IPR008914">
    <property type="entry name" value="PEBP"/>
</dbReference>
<evidence type="ECO:0000313" key="3">
    <source>
        <dbReference type="EMBL" id="KAK7695782.1"/>
    </source>
</evidence>
<dbReference type="CDD" id="cd00866">
    <property type="entry name" value="PEBP_euk"/>
    <property type="match status" value="1"/>
</dbReference>
<dbReference type="Pfam" id="PF01161">
    <property type="entry name" value="PBP"/>
    <property type="match status" value="1"/>
</dbReference>
<dbReference type="Proteomes" id="UP001385951">
    <property type="component" value="Unassembled WGS sequence"/>
</dbReference>
<protein>
    <recommendedName>
        <fullName evidence="5">PEBP-like protein</fullName>
    </recommendedName>
</protein>
<dbReference type="PANTHER" id="PTHR11362:SF82">
    <property type="entry name" value="PHOSPHATIDYLETHANOLAMINE-BINDING PROTEIN 4"/>
    <property type="match status" value="1"/>
</dbReference>
<feature type="compositionally biased region" description="Low complexity" evidence="1">
    <location>
        <begin position="217"/>
        <end position="232"/>
    </location>
</feature>
<sequence>MTPLILLALLAFVSPIRAQNNTNGTTVTPASVEQAFTSAQIVPDVLPSFAPETLLNVTFMDQATGMPISVTPGVNLSMEQTMLQPTFAVVANTSQNATSVNQTFVLAIVDPDAPTPQNTSISQFRHMLAGDLRVNGSGILINSSAALSDFVPPTPPAGSDPHRYVILLFTQPPDFDTMAPALVNATTPRTNFNISTFGQAVGLGSPVAGTFFLTGPSNSSNTTTGNDTAPGPLSTPAPAPSPTGTSSASEAGNHVLNTMAFCVLISTMGVLL</sequence>
<feature type="chain" id="PRO_5043575519" description="PEBP-like protein" evidence="2">
    <location>
        <begin position="19"/>
        <end position="272"/>
    </location>
</feature>
<organism evidence="3 4">
    <name type="scientific">Cerrena zonata</name>
    <dbReference type="NCBI Taxonomy" id="2478898"/>
    <lineage>
        <taxon>Eukaryota</taxon>
        <taxon>Fungi</taxon>
        <taxon>Dikarya</taxon>
        <taxon>Basidiomycota</taxon>
        <taxon>Agaricomycotina</taxon>
        <taxon>Agaricomycetes</taxon>
        <taxon>Polyporales</taxon>
        <taxon>Cerrenaceae</taxon>
        <taxon>Cerrena</taxon>
    </lineage>
</organism>
<reference evidence="3 4" key="1">
    <citation type="submission" date="2022-09" db="EMBL/GenBank/DDBJ databases">
        <authorList>
            <person name="Palmer J.M."/>
        </authorList>
    </citation>
    <scope>NUCLEOTIDE SEQUENCE [LARGE SCALE GENOMIC DNA]</scope>
    <source>
        <strain evidence="3 4">DSM 7382</strain>
    </source>
</reference>
<dbReference type="SUPFAM" id="SSF49777">
    <property type="entry name" value="PEBP-like"/>
    <property type="match status" value="1"/>
</dbReference>
<dbReference type="AlphaFoldDB" id="A0AAW0GT10"/>
<dbReference type="Gene3D" id="3.90.280.10">
    <property type="entry name" value="PEBP-like"/>
    <property type="match status" value="1"/>
</dbReference>
<keyword evidence="2" id="KW-0732">Signal</keyword>
<proteinExistence type="predicted"/>
<evidence type="ECO:0008006" key="5">
    <source>
        <dbReference type="Google" id="ProtNLM"/>
    </source>
</evidence>
<evidence type="ECO:0000256" key="2">
    <source>
        <dbReference type="SAM" id="SignalP"/>
    </source>
</evidence>
<dbReference type="InterPro" id="IPR035810">
    <property type="entry name" value="PEBP_euk"/>
</dbReference>
<accession>A0AAW0GT10</accession>
<feature type="signal peptide" evidence="2">
    <location>
        <begin position="1"/>
        <end position="18"/>
    </location>
</feature>
<dbReference type="PANTHER" id="PTHR11362">
    <property type="entry name" value="PHOSPHATIDYLETHANOLAMINE-BINDING PROTEIN"/>
    <property type="match status" value="1"/>
</dbReference>
<comment type="caution">
    <text evidence="3">The sequence shown here is derived from an EMBL/GenBank/DDBJ whole genome shotgun (WGS) entry which is preliminary data.</text>
</comment>
<keyword evidence="4" id="KW-1185">Reference proteome</keyword>
<feature type="region of interest" description="Disordered" evidence="1">
    <location>
        <begin position="214"/>
        <end position="250"/>
    </location>
</feature>
<evidence type="ECO:0000256" key="1">
    <source>
        <dbReference type="SAM" id="MobiDB-lite"/>
    </source>
</evidence>
<dbReference type="InterPro" id="IPR036610">
    <property type="entry name" value="PEBP-like_sf"/>
</dbReference>
<dbReference type="EMBL" id="JASBNA010000001">
    <property type="protein sequence ID" value="KAK7695782.1"/>
    <property type="molecule type" value="Genomic_DNA"/>
</dbReference>